<dbReference type="Gene3D" id="1.10.10.10">
    <property type="entry name" value="Winged helix-like DNA-binding domain superfamily/Winged helix DNA-binding domain"/>
    <property type="match status" value="1"/>
</dbReference>
<dbReference type="AlphaFoldDB" id="A0A512BXL9"/>
<keyword evidence="3" id="KW-0238">DNA-binding</keyword>
<comment type="similarity">
    <text evidence="1">Belongs to the LysR transcriptional regulatory family.</text>
</comment>
<dbReference type="RefSeq" id="WP_114188460.1">
    <property type="nucleotide sequence ID" value="NZ_BJYU01000068.1"/>
</dbReference>
<organism evidence="6 7">
    <name type="scientific">Microvirga aerophila</name>
    <dbReference type="NCBI Taxonomy" id="670291"/>
    <lineage>
        <taxon>Bacteria</taxon>
        <taxon>Pseudomonadati</taxon>
        <taxon>Pseudomonadota</taxon>
        <taxon>Alphaproteobacteria</taxon>
        <taxon>Hyphomicrobiales</taxon>
        <taxon>Methylobacteriaceae</taxon>
        <taxon>Microvirga</taxon>
    </lineage>
</organism>
<dbReference type="PANTHER" id="PTHR30346">
    <property type="entry name" value="TRANSCRIPTIONAL DUAL REGULATOR HCAR-RELATED"/>
    <property type="match status" value="1"/>
</dbReference>
<dbReference type="PROSITE" id="PS50931">
    <property type="entry name" value="HTH_LYSR"/>
    <property type="match status" value="1"/>
</dbReference>
<dbReference type="Proteomes" id="UP000321085">
    <property type="component" value="Unassembled WGS sequence"/>
</dbReference>
<evidence type="ECO:0000313" key="7">
    <source>
        <dbReference type="Proteomes" id="UP000321085"/>
    </source>
</evidence>
<keyword evidence="7" id="KW-1185">Reference proteome</keyword>
<dbReference type="GO" id="GO:0003700">
    <property type="term" value="F:DNA-binding transcription factor activity"/>
    <property type="evidence" value="ECO:0007669"/>
    <property type="project" value="InterPro"/>
</dbReference>
<keyword evidence="2" id="KW-0805">Transcription regulation</keyword>
<evidence type="ECO:0000259" key="5">
    <source>
        <dbReference type="PROSITE" id="PS50931"/>
    </source>
</evidence>
<keyword evidence="4" id="KW-0804">Transcription</keyword>
<accession>A0A512BXL9</accession>
<evidence type="ECO:0000313" key="6">
    <source>
        <dbReference type="EMBL" id="GEO16597.1"/>
    </source>
</evidence>
<proteinExistence type="inferred from homology"/>
<dbReference type="InterPro" id="IPR000847">
    <property type="entry name" value="LysR_HTH_N"/>
</dbReference>
<reference evidence="6 7" key="1">
    <citation type="submission" date="2019-07" db="EMBL/GenBank/DDBJ databases">
        <title>Whole genome shotgun sequence of Microvirga aerophila NBRC 106136.</title>
        <authorList>
            <person name="Hosoyama A."/>
            <person name="Uohara A."/>
            <person name="Ohji S."/>
            <person name="Ichikawa N."/>
        </authorList>
    </citation>
    <scope>NUCLEOTIDE SEQUENCE [LARGE SCALE GENOMIC DNA]</scope>
    <source>
        <strain evidence="6 7">NBRC 106136</strain>
    </source>
</reference>
<dbReference type="Gene3D" id="3.40.190.10">
    <property type="entry name" value="Periplasmic binding protein-like II"/>
    <property type="match status" value="2"/>
</dbReference>
<dbReference type="GO" id="GO:0003677">
    <property type="term" value="F:DNA binding"/>
    <property type="evidence" value="ECO:0007669"/>
    <property type="project" value="UniProtKB-KW"/>
</dbReference>
<dbReference type="GO" id="GO:0032993">
    <property type="term" value="C:protein-DNA complex"/>
    <property type="evidence" value="ECO:0007669"/>
    <property type="project" value="TreeGrafter"/>
</dbReference>
<name>A0A512BXL9_9HYPH</name>
<evidence type="ECO:0000256" key="4">
    <source>
        <dbReference type="ARBA" id="ARBA00023163"/>
    </source>
</evidence>
<dbReference type="InterPro" id="IPR036388">
    <property type="entry name" value="WH-like_DNA-bd_sf"/>
</dbReference>
<dbReference type="SUPFAM" id="SSF46785">
    <property type="entry name" value="Winged helix' DNA-binding domain"/>
    <property type="match status" value="1"/>
</dbReference>
<dbReference type="PRINTS" id="PR00039">
    <property type="entry name" value="HTHLYSR"/>
</dbReference>
<evidence type="ECO:0000256" key="1">
    <source>
        <dbReference type="ARBA" id="ARBA00009437"/>
    </source>
</evidence>
<dbReference type="FunFam" id="1.10.10.10:FF:000001">
    <property type="entry name" value="LysR family transcriptional regulator"/>
    <property type="match status" value="1"/>
</dbReference>
<dbReference type="Pfam" id="PF03466">
    <property type="entry name" value="LysR_substrate"/>
    <property type="match status" value="1"/>
</dbReference>
<dbReference type="InterPro" id="IPR005119">
    <property type="entry name" value="LysR_subst-bd"/>
</dbReference>
<dbReference type="Pfam" id="PF00126">
    <property type="entry name" value="HTH_1"/>
    <property type="match status" value="1"/>
</dbReference>
<comment type="caution">
    <text evidence="6">The sequence shown here is derived from an EMBL/GenBank/DDBJ whole genome shotgun (WGS) entry which is preliminary data.</text>
</comment>
<protein>
    <submittedName>
        <fullName evidence="6">Transcriptional regulator</fullName>
    </submittedName>
</protein>
<gene>
    <name evidence="6" type="ORF">MAE02_42930</name>
</gene>
<dbReference type="SUPFAM" id="SSF53850">
    <property type="entry name" value="Periplasmic binding protein-like II"/>
    <property type="match status" value="1"/>
</dbReference>
<evidence type="ECO:0000256" key="2">
    <source>
        <dbReference type="ARBA" id="ARBA00023015"/>
    </source>
</evidence>
<feature type="domain" description="HTH lysR-type" evidence="5">
    <location>
        <begin position="4"/>
        <end position="62"/>
    </location>
</feature>
<sequence length="280" mass="30354">MIPFTLRQLQYFVSAAEHGGTAQAAIAMNVSQPSVSMAIKQLEEALGESLFVRQHAQGLVLTPAGRAKLAEARSLLSQSKAWIASPTGMNGRDAWIDVGCFVTLGPSHLPAIIRCFRQHNPGVQVRLREANVEQLHHLIDNGSIEVALTYDLGLGRSGNMEVVGYLKPHALVGSDHPLATRRSVSLKEIAENPLILIGLPHSREYFLSLFRSAGITPNIAMETQSLEMVRGMVANGHGVSVLVTKPSPQVSYDGRPLVSLEISETVPPQKVVVITPRHFP</sequence>
<dbReference type="PANTHER" id="PTHR30346:SF0">
    <property type="entry name" value="HCA OPERON TRANSCRIPTIONAL ACTIVATOR HCAR"/>
    <property type="match status" value="1"/>
</dbReference>
<dbReference type="InterPro" id="IPR036390">
    <property type="entry name" value="WH_DNA-bd_sf"/>
</dbReference>
<dbReference type="EMBL" id="BJYU01000068">
    <property type="protein sequence ID" value="GEO16597.1"/>
    <property type="molecule type" value="Genomic_DNA"/>
</dbReference>
<evidence type="ECO:0000256" key="3">
    <source>
        <dbReference type="ARBA" id="ARBA00023125"/>
    </source>
</evidence>
<dbReference type="OrthoDB" id="8679465at2"/>